<proteinExistence type="predicted"/>
<dbReference type="AlphaFoldDB" id="A0A179I733"/>
<dbReference type="Proteomes" id="UP000243081">
    <property type="component" value="Unassembled WGS sequence"/>
</dbReference>
<dbReference type="EMBL" id="LUKN01003425">
    <property type="protein sequence ID" value="OAQ97450.1"/>
    <property type="molecule type" value="Genomic_DNA"/>
</dbReference>
<reference evidence="1 2" key="1">
    <citation type="submission" date="2016-03" db="EMBL/GenBank/DDBJ databases">
        <title>Fine-scale spatial genetic structure of a fungal parasite of coffee scale insects.</title>
        <authorList>
            <person name="Jackson D."/>
            <person name="Zemenick K.A."/>
            <person name="Malloure B."/>
            <person name="Quandt C.A."/>
            <person name="James T.Y."/>
        </authorList>
    </citation>
    <scope>NUCLEOTIDE SEQUENCE [LARGE SCALE GENOMIC DNA]</scope>
    <source>
        <strain evidence="1 2">UM487</strain>
    </source>
</reference>
<evidence type="ECO:0000313" key="2">
    <source>
        <dbReference type="Proteomes" id="UP000243081"/>
    </source>
</evidence>
<sequence length="216" mass="24180">MADPRDTVLDTDSLPDDSLYRIRRYISGRAAVVSVYVSTANFLGDDDRTYGPGIIRRLSQLEEWRRSDWKALAITLNAASTLQIDVDAFPPHAMSATYIYGCYPLFDVLELKRQHCVKVRTRHCLNDAGAEVYLKLARFEFEVGALEREVRMYYALRGSALSPALLGYVFEDTRDRIVGFIIDKLVGRYPASAEDCAACASSEAVAGYISPSTQMQ</sequence>
<gene>
    <name evidence="1" type="ORF">LLEC1_01818</name>
</gene>
<accession>A0A179I733</accession>
<organism evidence="1 2">
    <name type="scientific">Cordyceps confragosa</name>
    <name type="common">Lecanicillium lecanii</name>
    <dbReference type="NCBI Taxonomy" id="2714763"/>
    <lineage>
        <taxon>Eukaryota</taxon>
        <taxon>Fungi</taxon>
        <taxon>Dikarya</taxon>
        <taxon>Ascomycota</taxon>
        <taxon>Pezizomycotina</taxon>
        <taxon>Sordariomycetes</taxon>
        <taxon>Hypocreomycetidae</taxon>
        <taxon>Hypocreales</taxon>
        <taxon>Cordycipitaceae</taxon>
        <taxon>Akanthomyces</taxon>
    </lineage>
</organism>
<dbReference type="OrthoDB" id="5151580at2759"/>
<keyword evidence="2" id="KW-1185">Reference proteome</keyword>
<name>A0A179I733_CORDF</name>
<comment type="caution">
    <text evidence="1">The sequence shown here is derived from an EMBL/GenBank/DDBJ whole genome shotgun (WGS) entry which is preliminary data.</text>
</comment>
<protein>
    <submittedName>
        <fullName evidence="1">Uncharacterized protein</fullName>
    </submittedName>
</protein>
<evidence type="ECO:0000313" key="1">
    <source>
        <dbReference type="EMBL" id="OAQ97450.1"/>
    </source>
</evidence>